<sequence length="868" mass="94115">MQIGRRWLAILVSVVALCTGFDALAGVRATSADARVVIPSQILPESLETGEWSLLVWIYADEAVDRPCSVLSIDGHLSVVATPDGLTVRMAHRHYAAEAKLDTPLEAGRWHMLAVSMEHKARRMRAWLAVDREDATEADIASAMVRLRREGDARRFLRDRRQAGEPRIGPRAGLALLELTTSMPLEPDPSLSYDIDGLIVGSSNGLPAPLLTYESLAIRDHAIRVEDVRAVWQSRDSYAPHSLDATDDGGWLNGWRGCSFLAFHAMSPRANGPGEAEEVASFVGGAVLPTNVIILAQPRERTRSFSHSFMSVVPIRSARGFVFASRLEPRLDGFFAVETPPFDAPSDAIGPLGPKARMLATEPDGLVRVVVSANSRGVRGTLDPQPWPEGFAHGFVQALLPQVAGVMMRPPTIVDRRGGWFGLDTSESTPDVTLVRALHARTDQWGDWSRFGTGTLPAVSRGPGAASNISGGGAFRLRCGPVDGSLLRADAPLVVRSTVLAFPGSSTLRWTPERGSMQDGPGLELEPAREVPLDTTRDAIELTAGDRFVGDLQLVLDRVVDVREGDAIVVSSGPARGAVSVATAVEIIVGQTTITLSHPFGAQPGTGDQLRIGRWSFVSIEHRFDPVPAGDDRSWRGQILRAMDDELLGVMLYATSAWRPDVDGFIFGSAGQSGRGYEPQMEESFPGSLEAWANESLVDVWIQGLAQQSSRPSAMRDYLDVLRSGLDSDAEVIWASDAVHAHTAHEGWHHYLEENAADAGVPAIFAVGHPRVGSYFAQAASGMRTDDAHFSSFGSRVIAEAWLDQLRSLLDGPCDRADYNRDGTADIFDFLAFQSDWQDGDPRADLDDDGEFTIFDFLVLITAIDQCP</sequence>
<gene>
    <name evidence="2" type="ORF">SCF082_LOCUS18879</name>
</gene>
<feature type="chain" id="PRO_5047122828" evidence="1">
    <location>
        <begin position="21"/>
        <end position="868"/>
    </location>
</feature>
<evidence type="ECO:0000256" key="1">
    <source>
        <dbReference type="SAM" id="SignalP"/>
    </source>
</evidence>
<name>A0ABP0KTR9_9DINO</name>
<keyword evidence="3" id="KW-1185">Reference proteome</keyword>
<keyword evidence="1" id="KW-0732">Signal</keyword>
<proteinExistence type="predicted"/>
<dbReference type="EMBL" id="CAXAMM010012718">
    <property type="protein sequence ID" value="CAK9029630.1"/>
    <property type="molecule type" value="Genomic_DNA"/>
</dbReference>
<evidence type="ECO:0000313" key="2">
    <source>
        <dbReference type="EMBL" id="CAK9029630.1"/>
    </source>
</evidence>
<accession>A0ABP0KTR9</accession>
<evidence type="ECO:0000313" key="3">
    <source>
        <dbReference type="Proteomes" id="UP001642464"/>
    </source>
</evidence>
<comment type="caution">
    <text evidence="2">The sequence shown here is derived from an EMBL/GenBank/DDBJ whole genome shotgun (WGS) entry which is preliminary data.</text>
</comment>
<feature type="signal peptide" evidence="1">
    <location>
        <begin position="1"/>
        <end position="20"/>
    </location>
</feature>
<dbReference type="Proteomes" id="UP001642464">
    <property type="component" value="Unassembled WGS sequence"/>
</dbReference>
<protein>
    <submittedName>
        <fullName evidence="2">Uncharacterized protein</fullName>
    </submittedName>
</protein>
<organism evidence="2 3">
    <name type="scientific">Durusdinium trenchii</name>
    <dbReference type="NCBI Taxonomy" id="1381693"/>
    <lineage>
        <taxon>Eukaryota</taxon>
        <taxon>Sar</taxon>
        <taxon>Alveolata</taxon>
        <taxon>Dinophyceae</taxon>
        <taxon>Suessiales</taxon>
        <taxon>Symbiodiniaceae</taxon>
        <taxon>Durusdinium</taxon>
    </lineage>
</organism>
<reference evidence="2 3" key="1">
    <citation type="submission" date="2024-02" db="EMBL/GenBank/DDBJ databases">
        <authorList>
            <person name="Chen Y."/>
            <person name="Shah S."/>
            <person name="Dougan E. K."/>
            <person name="Thang M."/>
            <person name="Chan C."/>
        </authorList>
    </citation>
    <scope>NUCLEOTIDE SEQUENCE [LARGE SCALE GENOMIC DNA]</scope>
</reference>